<dbReference type="InterPro" id="IPR018974">
    <property type="entry name" value="Tex-like_N"/>
</dbReference>
<dbReference type="PROSITE" id="PS50126">
    <property type="entry name" value="S1"/>
    <property type="match status" value="1"/>
</dbReference>
<dbReference type="InterPro" id="IPR006641">
    <property type="entry name" value="YqgF/RNaseH-like_dom"/>
</dbReference>
<dbReference type="RefSeq" id="WP_015404403.1">
    <property type="nucleotide sequence ID" value="NC_020304.1"/>
</dbReference>
<dbReference type="Gene3D" id="2.40.50.140">
    <property type="entry name" value="Nucleic acid-binding proteins"/>
    <property type="match status" value="1"/>
</dbReference>
<dbReference type="InterPro" id="IPR044146">
    <property type="entry name" value="S1_Tex"/>
</dbReference>
<dbReference type="SUPFAM" id="SSF50249">
    <property type="entry name" value="Nucleic acid-binding proteins"/>
    <property type="match status" value="1"/>
</dbReference>
<dbReference type="FunFam" id="1.10.150.310:FF:000001">
    <property type="entry name" value="RNA-binding transcriptional accessory protein"/>
    <property type="match status" value="1"/>
</dbReference>
<dbReference type="GO" id="GO:0006412">
    <property type="term" value="P:translation"/>
    <property type="evidence" value="ECO:0007669"/>
    <property type="project" value="TreeGrafter"/>
</dbReference>
<dbReference type="FunFam" id="2.40.50.140:FF:000051">
    <property type="entry name" value="RNA-binding transcriptional accessory protein"/>
    <property type="match status" value="1"/>
</dbReference>
<gene>
    <name evidence="2" type="ordered locus">UWK_02174</name>
</gene>
<dbReference type="Pfam" id="PF17674">
    <property type="entry name" value="HHH_9"/>
    <property type="match status" value="1"/>
</dbReference>
<dbReference type="InterPro" id="IPR037027">
    <property type="entry name" value="YqgF/RNaseH-like_dom_sf"/>
</dbReference>
<dbReference type="PATRIC" id="fig|1167006.5.peg.2365"/>
<dbReference type="FunFam" id="1.10.10.650:FF:000001">
    <property type="entry name" value="S1 RNA-binding domain 1"/>
    <property type="match status" value="1"/>
</dbReference>
<dbReference type="SUPFAM" id="SSF53098">
    <property type="entry name" value="Ribonuclease H-like"/>
    <property type="match status" value="1"/>
</dbReference>
<dbReference type="FunFam" id="3.30.420.140:FF:000001">
    <property type="entry name" value="RNA-binding transcriptional accessory protein"/>
    <property type="match status" value="1"/>
</dbReference>
<protein>
    <submittedName>
        <fullName evidence="2">Transcriptional accessory protein</fullName>
    </submittedName>
</protein>
<dbReference type="InterPro" id="IPR050437">
    <property type="entry name" value="Ribos_protein_bS1-like"/>
</dbReference>
<dbReference type="SUPFAM" id="SSF47781">
    <property type="entry name" value="RuvA domain 2-like"/>
    <property type="match status" value="2"/>
</dbReference>
<dbReference type="InterPro" id="IPR012340">
    <property type="entry name" value="NA-bd_OB-fold"/>
</dbReference>
<name>M1PGD3_DESSD</name>
<reference evidence="3" key="1">
    <citation type="journal article" date="2013" name="Stand. Genomic Sci.">
        <title>Complete genome sequence of Desulfocapsa sulfexigens, a marine deltaproteobacterium specialized in disproportionating inorganic sulfur compounds.</title>
        <authorList>
            <person name="Finster K.W."/>
            <person name="Kjeldsen K.U."/>
            <person name="Kube M."/>
            <person name="Reinhardt R."/>
            <person name="Mussmann M."/>
            <person name="Amann R."/>
            <person name="Schreiber L."/>
        </authorList>
    </citation>
    <scope>NUCLEOTIDE SEQUENCE [LARGE SCALE GENOMIC DNA]</scope>
    <source>
        <strain evidence="3">DSM 10523 / SB164P1</strain>
    </source>
</reference>
<dbReference type="Pfam" id="PF16921">
    <property type="entry name" value="Tex_YqgF"/>
    <property type="match status" value="1"/>
</dbReference>
<proteinExistence type="predicted"/>
<dbReference type="InterPro" id="IPR012337">
    <property type="entry name" value="RNaseH-like_sf"/>
</dbReference>
<dbReference type="Pfam" id="PF09371">
    <property type="entry name" value="Tex_N"/>
    <property type="match status" value="1"/>
</dbReference>
<dbReference type="Pfam" id="PF00575">
    <property type="entry name" value="S1"/>
    <property type="match status" value="1"/>
</dbReference>
<dbReference type="InterPro" id="IPR023323">
    <property type="entry name" value="Tex-like_dom_sf"/>
</dbReference>
<dbReference type="GO" id="GO:0006139">
    <property type="term" value="P:nucleobase-containing compound metabolic process"/>
    <property type="evidence" value="ECO:0007669"/>
    <property type="project" value="InterPro"/>
</dbReference>
<dbReference type="STRING" id="1167006.UWK_02174"/>
<dbReference type="Gene3D" id="1.10.10.650">
    <property type="entry name" value="RuvA domain 2-like"/>
    <property type="match status" value="1"/>
</dbReference>
<keyword evidence="3" id="KW-1185">Reference proteome</keyword>
<dbReference type="Proteomes" id="UP000011721">
    <property type="component" value="Chromosome"/>
</dbReference>
<dbReference type="CDD" id="cd05685">
    <property type="entry name" value="S1_Tex"/>
    <property type="match status" value="1"/>
</dbReference>
<dbReference type="InterPro" id="IPR032639">
    <property type="entry name" value="Tex_YqgF"/>
</dbReference>
<dbReference type="GO" id="GO:0003729">
    <property type="term" value="F:mRNA binding"/>
    <property type="evidence" value="ECO:0007669"/>
    <property type="project" value="TreeGrafter"/>
</dbReference>
<dbReference type="eggNOG" id="COG2183">
    <property type="taxonomic scope" value="Bacteria"/>
</dbReference>
<dbReference type="GO" id="GO:0003735">
    <property type="term" value="F:structural constituent of ribosome"/>
    <property type="evidence" value="ECO:0007669"/>
    <property type="project" value="TreeGrafter"/>
</dbReference>
<dbReference type="SMART" id="SM00316">
    <property type="entry name" value="S1"/>
    <property type="match status" value="1"/>
</dbReference>
<sequence length="708" mass="78943">MTSSQHYTRISAALQISTPQVTATAELLAGGATVPFISRYRKETTGLLDEIQVAAIRDLVAKFAELDRRRQAILESLSERNLLSEKLKDSLEKADNVISLEDIYLPFKQKRKTRALMAKERGLEPLARAIFTGVESNVDISSFITPDMEISSQEDAYTGARDIIAEWMSEDLTTRSHLRKLFREKAILSSTVVKKNRESGAKFRDYFEWQEEARKAPGHRILAMFRGESEKILRVSLKPSEELALALLRSRYSKQGKLSQQMTLAMEESYKRLLGPSLEKELHRELKEKADQEAIQVFGGNLRELLLAPALGQKRVMALDPGFRTGAKLVCLDEQGKLLHFSAIYPTHGGKKEQEAGEIIRTQCQKQGIQAIAIGNGTAGRETEQFVHSLHLKDDILITLVNESGASIYSASDVARREFPDHDITVRGAVSIGRRLQDPLAELVKLDPKSIGVGQYQHDVNQTELKNGLEDVVVSCVNSVGVEVNSASRELLTYVSGLGPVLADNIIAYRNEHGPFLDRKDLKHVPRLGAKAYEQCAGFLRIHGAKNPLDDSAVHPEQYKTVAKIASDLSCNIADLMSSKKRRDSINLKRYISDTLGLATLHDILEELAKPGRDPREDFVSFAFAKNVNTIDDLIAEMKLPGIVTNVTRFGAFVDIGVHQDGLIHISQLADRFVRDPAEVVKAGQQLTVRVLEVDKERRRIALSLREL</sequence>
<dbReference type="InterPro" id="IPR023319">
    <property type="entry name" value="Tex-like_HTH_dom_sf"/>
</dbReference>
<feature type="domain" description="S1 motif" evidence="1">
    <location>
        <begin position="637"/>
        <end position="706"/>
    </location>
</feature>
<dbReference type="PANTHER" id="PTHR10724:SF10">
    <property type="entry name" value="S1 RNA-BINDING DOMAIN-CONTAINING PROTEIN 1"/>
    <property type="match status" value="1"/>
</dbReference>
<evidence type="ECO:0000313" key="3">
    <source>
        <dbReference type="Proteomes" id="UP000011721"/>
    </source>
</evidence>
<dbReference type="Pfam" id="PF12836">
    <property type="entry name" value="HHH_3"/>
    <property type="match status" value="1"/>
</dbReference>
<organism evidence="2 3">
    <name type="scientific">Desulfocapsa sulfexigens (strain DSM 10523 / SB164P1)</name>
    <dbReference type="NCBI Taxonomy" id="1167006"/>
    <lineage>
        <taxon>Bacteria</taxon>
        <taxon>Pseudomonadati</taxon>
        <taxon>Thermodesulfobacteriota</taxon>
        <taxon>Desulfobulbia</taxon>
        <taxon>Desulfobulbales</taxon>
        <taxon>Desulfocapsaceae</taxon>
        <taxon>Desulfocapsa</taxon>
    </lineage>
</organism>
<dbReference type="Pfam" id="PF22706">
    <property type="entry name" value="Tex_central_region"/>
    <property type="match status" value="1"/>
</dbReference>
<evidence type="ECO:0000259" key="1">
    <source>
        <dbReference type="PROSITE" id="PS50126"/>
    </source>
</evidence>
<dbReference type="Gene3D" id="1.10.3500.10">
    <property type="entry name" value="Tex N-terminal region-like"/>
    <property type="match status" value="1"/>
</dbReference>
<dbReference type="PANTHER" id="PTHR10724">
    <property type="entry name" value="30S RIBOSOMAL PROTEIN S1"/>
    <property type="match status" value="1"/>
</dbReference>
<dbReference type="InterPro" id="IPR041692">
    <property type="entry name" value="HHH_9"/>
</dbReference>
<dbReference type="OrthoDB" id="9804714at2"/>
<dbReference type="SMART" id="SM00732">
    <property type="entry name" value="YqgFc"/>
    <property type="match status" value="1"/>
</dbReference>
<evidence type="ECO:0000313" key="2">
    <source>
        <dbReference type="EMBL" id="AGF78715.1"/>
    </source>
</evidence>
<dbReference type="Gene3D" id="1.10.150.310">
    <property type="entry name" value="Tex RuvX-like domain-like"/>
    <property type="match status" value="1"/>
</dbReference>
<dbReference type="InterPro" id="IPR003029">
    <property type="entry name" value="S1_domain"/>
</dbReference>
<accession>M1PGD3</accession>
<dbReference type="HOGENOM" id="CLU_009833_0_2_7"/>
<dbReference type="Gene3D" id="3.30.420.140">
    <property type="entry name" value="YqgF/RNase H-like domain"/>
    <property type="match status" value="1"/>
</dbReference>
<dbReference type="KEGG" id="dsf:UWK_02174"/>
<dbReference type="InterPro" id="IPR055179">
    <property type="entry name" value="Tex-like_central_region"/>
</dbReference>
<dbReference type="SUPFAM" id="SSF158832">
    <property type="entry name" value="Tex N-terminal region-like"/>
    <property type="match status" value="1"/>
</dbReference>
<dbReference type="AlphaFoldDB" id="M1PGD3"/>
<dbReference type="GO" id="GO:0005737">
    <property type="term" value="C:cytoplasm"/>
    <property type="evidence" value="ECO:0007669"/>
    <property type="project" value="UniProtKB-ARBA"/>
</dbReference>
<dbReference type="EMBL" id="CP003985">
    <property type="protein sequence ID" value="AGF78715.1"/>
    <property type="molecule type" value="Genomic_DNA"/>
</dbReference>
<dbReference type="InterPro" id="IPR010994">
    <property type="entry name" value="RuvA_2-like"/>
</dbReference>